<feature type="compositionally biased region" description="Basic residues" evidence="1">
    <location>
        <begin position="310"/>
        <end position="320"/>
    </location>
</feature>
<name>A0A9W5TCR1_BABOV</name>
<keyword evidence="4" id="KW-1185">Reference proteome</keyword>
<dbReference type="Proteomes" id="UP001057455">
    <property type="component" value="Unassembled WGS sequence"/>
</dbReference>
<feature type="compositionally biased region" description="Polar residues" evidence="1">
    <location>
        <begin position="230"/>
        <end position="248"/>
    </location>
</feature>
<dbReference type="AlphaFoldDB" id="A0A9W5TCR1"/>
<comment type="caution">
    <text evidence="3">The sequence shown here is derived from an EMBL/GenBank/DDBJ whole genome shotgun (WGS) entry which is preliminary data.</text>
</comment>
<feature type="region of interest" description="Disordered" evidence="1">
    <location>
        <begin position="215"/>
        <end position="332"/>
    </location>
</feature>
<evidence type="ECO:0000313" key="3">
    <source>
        <dbReference type="EMBL" id="GFE55525.1"/>
    </source>
</evidence>
<gene>
    <name evidence="3" type="ORF">BaOVIS_029290</name>
</gene>
<evidence type="ECO:0000259" key="2">
    <source>
        <dbReference type="Pfam" id="PF08585"/>
    </source>
</evidence>
<dbReference type="EMBL" id="BLIY01000022">
    <property type="protein sequence ID" value="GFE55525.1"/>
    <property type="molecule type" value="Genomic_DNA"/>
</dbReference>
<feature type="domain" description="RecQ mediated genome instability protein 1 OB-fold" evidence="2">
    <location>
        <begin position="134"/>
        <end position="180"/>
    </location>
</feature>
<dbReference type="InterPro" id="IPR042470">
    <property type="entry name" value="RMI1_N_C_sf"/>
</dbReference>
<evidence type="ECO:0000313" key="4">
    <source>
        <dbReference type="Proteomes" id="UP001057455"/>
    </source>
</evidence>
<dbReference type="OrthoDB" id="434939at2759"/>
<accession>A0A9W5TCR1</accession>
<dbReference type="Pfam" id="PF08585">
    <property type="entry name" value="RMI1_N_C"/>
    <property type="match status" value="1"/>
</dbReference>
<sequence length="332" mass="36521">MAIRVEGIDDIRQKWNLDISQAQVAELALLGDIEGPSMLDKASLKKLLLDTDIKDIRAVMGAAVPIEGPVPSSEINSHKYPMLCQITKVVDVTQPKYRVTNTDNPSKAIYKCTVTTGHISFQVLLLDSNQKIQTFAPGTKLLLKEPNLTYTESMVILYPRNYDILGGMVPELYEPWKLQRDVNFQRFATGGRGIPNDAPKFEPLGTCMAKVEKQLGGLKLHPPPKDRKSFMSTEGKSNSSSTKHTVSTDAKRAIATQLKHNTKSGKGPKASSKGAKGVPSTELNRPTRPPKPGDLVTKSKVPTKPEDRPHRHSTTNRRGKAPISAPNTRTKQ</sequence>
<proteinExistence type="predicted"/>
<protein>
    <submittedName>
        <fullName evidence="3">Tudor domain-containing protein 3, putative</fullName>
    </submittedName>
</protein>
<reference evidence="3" key="1">
    <citation type="submission" date="2019-12" db="EMBL/GenBank/DDBJ databases">
        <title>Genome sequence of Babesia ovis.</title>
        <authorList>
            <person name="Yamagishi J."/>
            <person name="Sevinc F."/>
            <person name="Xuan X."/>
        </authorList>
    </citation>
    <scope>NUCLEOTIDE SEQUENCE</scope>
    <source>
        <strain evidence="3">Selcuk</strain>
    </source>
</reference>
<dbReference type="InterPro" id="IPR013894">
    <property type="entry name" value="RMI1_OB"/>
</dbReference>
<evidence type="ECO:0000256" key="1">
    <source>
        <dbReference type="SAM" id="MobiDB-lite"/>
    </source>
</evidence>
<organism evidence="3 4">
    <name type="scientific">Babesia ovis</name>
    <dbReference type="NCBI Taxonomy" id="5869"/>
    <lineage>
        <taxon>Eukaryota</taxon>
        <taxon>Sar</taxon>
        <taxon>Alveolata</taxon>
        <taxon>Apicomplexa</taxon>
        <taxon>Aconoidasida</taxon>
        <taxon>Piroplasmida</taxon>
        <taxon>Babesiidae</taxon>
        <taxon>Babesia</taxon>
    </lineage>
</organism>
<dbReference type="Gene3D" id="2.40.50.770">
    <property type="entry name" value="RecQ-mediated genome instability protein Rmi1, C-terminal domain"/>
    <property type="match status" value="1"/>
</dbReference>
<feature type="compositionally biased region" description="Low complexity" evidence="1">
    <location>
        <begin position="264"/>
        <end position="277"/>
    </location>
</feature>